<keyword evidence="3" id="KW-1185">Reference proteome</keyword>
<evidence type="ECO:0000313" key="2">
    <source>
        <dbReference type="EMBL" id="KAK3793866.1"/>
    </source>
</evidence>
<comment type="caution">
    <text evidence="2">The sequence shown here is derived from an EMBL/GenBank/DDBJ whole genome shotgun (WGS) entry which is preliminary data.</text>
</comment>
<dbReference type="AlphaFoldDB" id="A0AAE1AV47"/>
<feature type="compositionally biased region" description="Pro residues" evidence="1">
    <location>
        <begin position="73"/>
        <end position="82"/>
    </location>
</feature>
<sequence>MTREVESNPAAVNGCGLAQVTHVLLAGRPRYTDCFRPSRLRHWPRLTHTRRPGPEATAAAPGVSSLGPGLSCLPPPPSPPRSTSPSLKSKKETRRSRGTSSGFT</sequence>
<feature type="compositionally biased region" description="Low complexity" evidence="1">
    <location>
        <begin position="61"/>
        <end position="72"/>
    </location>
</feature>
<organism evidence="2 3">
    <name type="scientific">Elysia crispata</name>
    <name type="common">lettuce slug</name>
    <dbReference type="NCBI Taxonomy" id="231223"/>
    <lineage>
        <taxon>Eukaryota</taxon>
        <taxon>Metazoa</taxon>
        <taxon>Spiralia</taxon>
        <taxon>Lophotrochozoa</taxon>
        <taxon>Mollusca</taxon>
        <taxon>Gastropoda</taxon>
        <taxon>Heterobranchia</taxon>
        <taxon>Euthyneura</taxon>
        <taxon>Panpulmonata</taxon>
        <taxon>Sacoglossa</taxon>
        <taxon>Placobranchoidea</taxon>
        <taxon>Plakobranchidae</taxon>
        <taxon>Elysia</taxon>
    </lineage>
</organism>
<protein>
    <submittedName>
        <fullName evidence="2">Uncharacterized protein</fullName>
    </submittedName>
</protein>
<feature type="compositionally biased region" description="Basic residues" evidence="1">
    <location>
        <begin position="39"/>
        <end position="51"/>
    </location>
</feature>
<accession>A0AAE1AV47</accession>
<dbReference type="EMBL" id="JAWDGP010001166">
    <property type="protein sequence ID" value="KAK3793866.1"/>
    <property type="molecule type" value="Genomic_DNA"/>
</dbReference>
<name>A0AAE1AV47_9GAST</name>
<feature type="region of interest" description="Disordered" evidence="1">
    <location>
        <begin position="39"/>
        <end position="104"/>
    </location>
</feature>
<dbReference type="Proteomes" id="UP001283361">
    <property type="component" value="Unassembled WGS sequence"/>
</dbReference>
<proteinExistence type="predicted"/>
<evidence type="ECO:0000256" key="1">
    <source>
        <dbReference type="SAM" id="MobiDB-lite"/>
    </source>
</evidence>
<gene>
    <name evidence="2" type="ORF">RRG08_033443</name>
</gene>
<evidence type="ECO:0000313" key="3">
    <source>
        <dbReference type="Proteomes" id="UP001283361"/>
    </source>
</evidence>
<reference evidence="2" key="1">
    <citation type="journal article" date="2023" name="G3 (Bethesda)">
        <title>A reference genome for the long-term kleptoplast-retaining sea slug Elysia crispata morphotype clarki.</title>
        <authorList>
            <person name="Eastman K.E."/>
            <person name="Pendleton A.L."/>
            <person name="Shaikh M.A."/>
            <person name="Suttiyut T."/>
            <person name="Ogas R."/>
            <person name="Tomko P."/>
            <person name="Gavelis G."/>
            <person name="Widhalm J.R."/>
            <person name="Wisecaver J.H."/>
        </authorList>
    </citation>
    <scope>NUCLEOTIDE SEQUENCE</scope>
    <source>
        <strain evidence="2">ECLA1</strain>
    </source>
</reference>